<proteinExistence type="predicted"/>
<protein>
    <submittedName>
        <fullName evidence="1">Uncharacterized protein</fullName>
    </submittedName>
</protein>
<dbReference type="AlphaFoldDB" id="F5RJL9"/>
<dbReference type="eggNOG" id="COG0145">
    <property type="taxonomic scope" value="Bacteria"/>
</dbReference>
<dbReference type="Proteomes" id="UP000004067">
    <property type="component" value="Unassembled WGS sequence"/>
</dbReference>
<dbReference type="STRING" id="888060.HMPREF9081_0454"/>
<accession>F5RJL9</accession>
<evidence type="ECO:0000313" key="1">
    <source>
        <dbReference type="EMBL" id="EGK61670.1"/>
    </source>
</evidence>
<dbReference type="HOGENOM" id="CLU_092022_0_0_9"/>
<evidence type="ECO:0000313" key="2">
    <source>
        <dbReference type="Proteomes" id="UP000004067"/>
    </source>
</evidence>
<name>F5RJL9_9FIRM</name>
<comment type="caution">
    <text evidence="1">The sequence shown here is derived from an EMBL/GenBank/DDBJ whole genome shotgun (WGS) entry which is preliminary data.</text>
</comment>
<reference evidence="1 2" key="1">
    <citation type="submission" date="2011-04" db="EMBL/GenBank/DDBJ databases">
        <authorList>
            <person name="Muzny D."/>
            <person name="Qin X."/>
            <person name="Deng J."/>
            <person name="Jiang H."/>
            <person name="Liu Y."/>
            <person name="Qu J."/>
            <person name="Song X.-Z."/>
            <person name="Zhang L."/>
            <person name="Thornton R."/>
            <person name="Coyle M."/>
            <person name="Francisco L."/>
            <person name="Jackson L."/>
            <person name="Javaid M."/>
            <person name="Korchina V."/>
            <person name="Kovar C."/>
            <person name="Mata R."/>
            <person name="Mathew T."/>
            <person name="Ngo R."/>
            <person name="Nguyen L."/>
            <person name="Nguyen N."/>
            <person name="Okwuonu G."/>
            <person name="Ongeri F."/>
            <person name="Pham C."/>
            <person name="Simmons D."/>
            <person name="Wilczek-Boney K."/>
            <person name="Hale W."/>
            <person name="Jakkamsetti A."/>
            <person name="Pham P."/>
            <person name="Ruth R."/>
            <person name="San Lucas F."/>
            <person name="Warren J."/>
            <person name="Zhang J."/>
            <person name="Zhao Z."/>
            <person name="Zhou C."/>
            <person name="Zhu D."/>
            <person name="Lee S."/>
            <person name="Bess C."/>
            <person name="Blankenburg K."/>
            <person name="Forbes L."/>
            <person name="Fu Q."/>
            <person name="Gubbala S."/>
            <person name="Hirani K."/>
            <person name="Jayaseelan J.C."/>
            <person name="Lara F."/>
            <person name="Munidasa M."/>
            <person name="Palculict T."/>
            <person name="Patil S."/>
            <person name="Pu L.-L."/>
            <person name="Saada N."/>
            <person name="Tang L."/>
            <person name="Weissenberger G."/>
            <person name="Zhu Y."/>
            <person name="Hemphill L."/>
            <person name="Shang Y."/>
            <person name="Youmans B."/>
            <person name="Ayvaz T."/>
            <person name="Ross M."/>
            <person name="Santibanez J."/>
            <person name="Aqrawi P."/>
            <person name="Gross S."/>
            <person name="Joshi V."/>
            <person name="Fowler G."/>
            <person name="Nazareth L."/>
            <person name="Reid J."/>
            <person name="Worley K."/>
            <person name="Petrosino J."/>
            <person name="Highlander S."/>
            <person name="Gibbs R."/>
        </authorList>
    </citation>
    <scope>NUCLEOTIDE SEQUENCE [LARGE SCALE GENOMIC DNA]</scope>
    <source>
        <strain evidence="1 2">DSM 2778</strain>
    </source>
</reference>
<dbReference type="EMBL" id="AFHQ01000012">
    <property type="protein sequence ID" value="EGK61670.1"/>
    <property type="molecule type" value="Genomic_DNA"/>
</dbReference>
<gene>
    <name evidence="1" type="ORF">HMPREF9081_0454</name>
</gene>
<keyword evidence="2" id="KW-1185">Reference proteome</keyword>
<organism evidence="1 2">
    <name type="scientific">Centipeda periodontii DSM 2778</name>
    <dbReference type="NCBI Taxonomy" id="888060"/>
    <lineage>
        <taxon>Bacteria</taxon>
        <taxon>Bacillati</taxon>
        <taxon>Bacillota</taxon>
        <taxon>Negativicutes</taxon>
        <taxon>Selenomonadales</taxon>
        <taxon>Selenomonadaceae</taxon>
        <taxon>Centipeda</taxon>
    </lineage>
</organism>
<sequence>MGVDWAKLFRRSKPASYEPYAEQQVYPIGAMMRHMAQIVPVDYGWYAFSRELLRDKFTDDEKRVLMEWAYRCGAEEADLLRAACEAEDTALTPVRAAQHLGVEIRSEDASPGGGQILFATLTEPDLITVYRDAVRRGEALLTDTDVAASLPRLDITRILLWHELFHVVEMQKKATIFTQTEKIALWRGPIPNRSTIRCLGEIAAMQFAAAMEGLTYSPYCLDVLLVYGYDMRAASALFDEIREVLSHAEGMTEEDAIC</sequence>